<reference evidence="4 5" key="1">
    <citation type="submission" date="2018-10" db="EMBL/GenBank/DDBJ databases">
        <title>Genome assembly for a Yunnan-Guizhou Plateau 3E fish, Anabarilius grahami (Regan), and its evolutionary and genetic applications.</title>
        <authorList>
            <person name="Jiang W."/>
        </authorList>
    </citation>
    <scope>NUCLEOTIDE SEQUENCE [LARGE SCALE GENOMIC DNA]</scope>
    <source>
        <strain evidence="4">AG-KIZ</strain>
        <tissue evidence="4">Muscle</tissue>
    </source>
</reference>
<organism evidence="4 5">
    <name type="scientific">Anabarilius grahami</name>
    <name type="common">Kanglang fish</name>
    <name type="synonym">Barilius grahami</name>
    <dbReference type="NCBI Taxonomy" id="495550"/>
    <lineage>
        <taxon>Eukaryota</taxon>
        <taxon>Metazoa</taxon>
        <taxon>Chordata</taxon>
        <taxon>Craniata</taxon>
        <taxon>Vertebrata</taxon>
        <taxon>Euteleostomi</taxon>
        <taxon>Actinopterygii</taxon>
        <taxon>Neopterygii</taxon>
        <taxon>Teleostei</taxon>
        <taxon>Ostariophysi</taxon>
        <taxon>Cypriniformes</taxon>
        <taxon>Xenocyprididae</taxon>
        <taxon>Xenocypridinae</taxon>
        <taxon>Xenocypridinae incertae sedis</taxon>
        <taxon>Anabarilius</taxon>
    </lineage>
</organism>
<name>A0A3N0YHF6_ANAGA</name>
<keyword evidence="5" id="KW-1185">Reference proteome</keyword>
<feature type="compositionally biased region" description="Polar residues" evidence="2">
    <location>
        <begin position="340"/>
        <end position="355"/>
    </location>
</feature>
<evidence type="ECO:0000313" key="4">
    <source>
        <dbReference type="EMBL" id="ROL45679.1"/>
    </source>
</evidence>
<feature type="domain" description="CCHC-type" evidence="3">
    <location>
        <begin position="218"/>
        <end position="232"/>
    </location>
</feature>
<feature type="region of interest" description="Disordered" evidence="2">
    <location>
        <begin position="251"/>
        <end position="273"/>
    </location>
</feature>
<proteinExistence type="predicted"/>
<feature type="region of interest" description="Disordered" evidence="2">
    <location>
        <begin position="1"/>
        <end position="51"/>
    </location>
</feature>
<dbReference type="GO" id="GO:0008270">
    <property type="term" value="F:zinc ion binding"/>
    <property type="evidence" value="ECO:0007669"/>
    <property type="project" value="UniProtKB-KW"/>
</dbReference>
<dbReference type="InterPro" id="IPR036875">
    <property type="entry name" value="Znf_CCHC_sf"/>
</dbReference>
<dbReference type="EMBL" id="RJVU01042551">
    <property type="protein sequence ID" value="ROL45679.1"/>
    <property type="molecule type" value="Genomic_DNA"/>
</dbReference>
<feature type="region of interest" description="Disordered" evidence="2">
    <location>
        <begin position="329"/>
        <end position="371"/>
    </location>
</feature>
<dbReference type="OrthoDB" id="5989194at2759"/>
<dbReference type="GO" id="GO:0003676">
    <property type="term" value="F:nucleic acid binding"/>
    <property type="evidence" value="ECO:0007669"/>
    <property type="project" value="InterPro"/>
</dbReference>
<keyword evidence="1" id="KW-0479">Metal-binding</keyword>
<dbReference type="InterPro" id="IPR001878">
    <property type="entry name" value="Znf_CCHC"/>
</dbReference>
<accession>A0A3N0YHF6</accession>
<dbReference type="Proteomes" id="UP000281406">
    <property type="component" value="Unassembled WGS sequence"/>
</dbReference>
<keyword evidence="1" id="KW-0862">Zinc</keyword>
<dbReference type="PROSITE" id="PS50158">
    <property type="entry name" value="ZF_CCHC"/>
    <property type="match status" value="1"/>
</dbReference>
<evidence type="ECO:0000256" key="2">
    <source>
        <dbReference type="SAM" id="MobiDB-lite"/>
    </source>
</evidence>
<comment type="caution">
    <text evidence="4">The sequence shown here is derived from an EMBL/GenBank/DDBJ whole genome shotgun (WGS) entry which is preliminary data.</text>
</comment>
<dbReference type="SUPFAM" id="SSF57756">
    <property type="entry name" value="Retrovirus zinc finger-like domains"/>
    <property type="match status" value="1"/>
</dbReference>
<evidence type="ECO:0000256" key="1">
    <source>
        <dbReference type="PROSITE-ProRule" id="PRU00047"/>
    </source>
</evidence>
<sequence length="390" mass="42722">MSHRDPFQELVDALRQALTPQPPRPSPPVASATPASTPSPVVHASPMAKPAPYSGSAEDCSGFLLQSWRCNRASTLTIPRKLLSSSLNYKVKLCNGQTPCGHKRVLQCNHTPPSSRTSVRCSASRSPIHLLGLEPSKRLHLAAYEDSIGLERFIQLSIRVGSRMQSCIEEHQGQPLSNILLRRSEAVSPPEPASEPMQVDSSRLSSAERQRRLTLNLCLYCGAPGHVRSACPILPPRPMWWRSSIQGQQEISSPASLSDHLPGPLHHGQTPKPKKDALSCCWSVMKENTEEEGVRNRECGHMTPDQLAGSAARRFAVTSATGRHVGMRVAGALGSGPGLTPQQHKGLSSEASLSPLNRKRENNITPLSAKQEYDMKKKIRCGFYEQEHEK</sequence>
<protein>
    <recommendedName>
        <fullName evidence="3">CCHC-type domain-containing protein</fullName>
    </recommendedName>
</protein>
<dbReference type="AlphaFoldDB" id="A0A3N0YHF6"/>
<feature type="compositionally biased region" description="Low complexity" evidence="2">
    <location>
        <begin position="29"/>
        <end position="42"/>
    </location>
</feature>
<gene>
    <name evidence="4" type="ORF">DPX16_17795</name>
</gene>
<keyword evidence="1" id="KW-0863">Zinc-finger</keyword>
<evidence type="ECO:0000259" key="3">
    <source>
        <dbReference type="PROSITE" id="PS50158"/>
    </source>
</evidence>
<feature type="region of interest" description="Disordered" evidence="2">
    <location>
        <begin position="186"/>
        <end position="205"/>
    </location>
</feature>
<evidence type="ECO:0000313" key="5">
    <source>
        <dbReference type="Proteomes" id="UP000281406"/>
    </source>
</evidence>